<sequence length="241" mass="26364">MPGSSPPARSLSDPTFTVPVASMFADSLSGIETQAKLPTLTEATTSGIDQPSSEPLVQIQHPRIRTLGNYWHGRWDNAIPETWIRAEVAKRLLAVADALPARWGLAVFDAWRPLALQSELYDAAYADPTTEAGFMASVSTDPATPPPHLTGGAVDLTLTFNGTPLAPGCGFDDTTKLAYADSIEHQDGVDREVRRYLYWSMRAQGFVVFSFEWWHFEFGTRRWAAVTGGTSIYGRTTPPSS</sequence>
<dbReference type="InterPro" id="IPR000755">
    <property type="entry name" value="A_A_dipeptidase"/>
</dbReference>
<reference evidence="9" key="1">
    <citation type="submission" date="2021-02" db="EMBL/GenBank/DDBJ databases">
        <title>Activity-based single-cell genomes from oceanic crustal fluid captures similar information to metagenomic and metatranscriptomic surveys with orders of magnitude less sampling.</title>
        <authorList>
            <person name="D'Angelo T.S."/>
            <person name="Orcutt B.N."/>
        </authorList>
    </citation>
    <scope>NUCLEOTIDE SEQUENCE [LARGE SCALE GENOMIC DNA]</scope>
    <source>
        <strain evidence="9">AH-315-J10</strain>
    </source>
</reference>
<dbReference type="PANTHER" id="PTHR43126">
    <property type="entry name" value="D-ALANYL-D-ALANINE DIPEPTIDASE"/>
    <property type="match status" value="1"/>
</dbReference>
<evidence type="ECO:0000313" key="9">
    <source>
        <dbReference type="EMBL" id="MBN4059494.1"/>
    </source>
</evidence>
<dbReference type="SUPFAM" id="SSF55166">
    <property type="entry name" value="Hedgehog/DD-peptidase"/>
    <property type="match status" value="1"/>
</dbReference>
<keyword evidence="6" id="KW-0224">Dipeptidase</keyword>
<evidence type="ECO:0000256" key="3">
    <source>
        <dbReference type="ARBA" id="ARBA00022723"/>
    </source>
</evidence>
<keyword evidence="8" id="KW-0961">Cell wall biogenesis/degradation</keyword>
<dbReference type="PANTHER" id="PTHR43126:SF2">
    <property type="entry name" value="D-ALANYL-D-ALANINE DIPEPTIDASE"/>
    <property type="match status" value="1"/>
</dbReference>
<dbReference type="Pfam" id="PF01427">
    <property type="entry name" value="Peptidase_M15"/>
    <property type="match status" value="1"/>
</dbReference>
<gene>
    <name evidence="9" type="ORF">JYT35_00070</name>
</gene>
<evidence type="ECO:0000256" key="1">
    <source>
        <dbReference type="ARBA" id="ARBA00001362"/>
    </source>
</evidence>
<evidence type="ECO:0008006" key="11">
    <source>
        <dbReference type="Google" id="ProtNLM"/>
    </source>
</evidence>
<dbReference type="InterPro" id="IPR009045">
    <property type="entry name" value="Zn_M74/Hedgehog-like"/>
</dbReference>
<evidence type="ECO:0000256" key="2">
    <source>
        <dbReference type="ARBA" id="ARBA00022670"/>
    </source>
</evidence>
<keyword evidence="10" id="KW-1185">Reference proteome</keyword>
<dbReference type="Gene3D" id="3.30.1380.10">
    <property type="match status" value="1"/>
</dbReference>
<accession>A0ABS3ANT9</accession>
<comment type="caution">
    <text evidence="9">The sequence shown here is derived from an EMBL/GenBank/DDBJ whole genome shotgun (WGS) entry which is preliminary data.</text>
</comment>
<evidence type="ECO:0000256" key="7">
    <source>
        <dbReference type="ARBA" id="ARBA00023049"/>
    </source>
</evidence>
<dbReference type="EMBL" id="JAFIUH010000001">
    <property type="protein sequence ID" value="MBN4059494.1"/>
    <property type="molecule type" value="Genomic_DNA"/>
</dbReference>
<comment type="catalytic activity">
    <reaction evidence="1">
        <text>D-alanyl-D-alanine + H2O = 2 D-alanine</text>
        <dbReference type="Rhea" id="RHEA:20661"/>
        <dbReference type="ChEBI" id="CHEBI:15377"/>
        <dbReference type="ChEBI" id="CHEBI:57416"/>
        <dbReference type="ChEBI" id="CHEBI:57822"/>
        <dbReference type="EC" id="3.4.13.22"/>
    </reaction>
</comment>
<evidence type="ECO:0000256" key="8">
    <source>
        <dbReference type="ARBA" id="ARBA00023316"/>
    </source>
</evidence>
<evidence type="ECO:0000256" key="5">
    <source>
        <dbReference type="ARBA" id="ARBA00022833"/>
    </source>
</evidence>
<keyword evidence="5" id="KW-0862">Zinc</keyword>
<organism evidence="9 10">
    <name type="scientific">Acidimicrobium ferrooxidans</name>
    <dbReference type="NCBI Taxonomy" id="53635"/>
    <lineage>
        <taxon>Bacteria</taxon>
        <taxon>Bacillati</taxon>
        <taxon>Actinomycetota</taxon>
        <taxon>Acidimicrobiia</taxon>
        <taxon>Acidimicrobiales</taxon>
        <taxon>Acidimicrobiaceae</taxon>
        <taxon>Acidimicrobium</taxon>
    </lineage>
</organism>
<keyword evidence="2" id="KW-0645">Protease</keyword>
<dbReference type="Proteomes" id="UP000724964">
    <property type="component" value="Unassembled WGS sequence"/>
</dbReference>
<keyword evidence="7" id="KW-0482">Metalloprotease</keyword>
<keyword evidence="4" id="KW-0378">Hydrolase</keyword>
<evidence type="ECO:0000256" key="6">
    <source>
        <dbReference type="ARBA" id="ARBA00022997"/>
    </source>
</evidence>
<protein>
    <recommendedName>
        <fullName evidence="11">D-Ala-D-Ala dipeptidase</fullName>
    </recommendedName>
</protein>
<evidence type="ECO:0000256" key="4">
    <source>
        <dbReference type="ARBA" id="ARBA00022801"/>
    </source>
</evidence>
<keyword evidence="3" id="KW-0479">Metal-binding</keyword>
<evidence type="ECO:0000313" key="10">
    <source>
        <dbReference type="Proteomes" id="UP000724964"/>
    </source>
</evidence>
<proteinExistence type="predicted"/>
<name>A0ABS3ANT9_9ACTN</name>